<dbReference type="OMA" id="GTTMENE"/>
<feature type="domain" description="Carboxylesterase type B" evidence="2">
    <location>
        <begin position="50"/>
        <end position="525"/>
    </location>
</feature>
<dbReference type="PROSITE" id="PS00941">
    <property type="entry name" value="CARBOXYLESTERASE_B_2"/>
    <property type="match status" value="1"/>
</dbReference>
<proteinExistence type="predicted"/>
<dbReference type="STRING" id="454130.A0A0U5C6S2"/>
<dbReference type="Pfam" id="PF00135">
    <property type="entry name" value="COesterase"/>
    <property type="match status" value="1"/>
</dbReference>
<dbReference type="PANTHER" id="PTHR11559">
    <property type="entry name" value="CARBOXYLESTERASE"/>
    <property type="match status" value="1"/>
</dbReference>
<dbReference type="InterPro" id="IPR019819">
    <property type="entry name" value="Carboxylesterase_B_CS"/>
</dbReference>
<dbReference type="EMBL" id="CDMC01000004">
    <property type="protein sequence ID" value="CEL04105.1"/>
    <property type="molecule type" value="Genomic_DNA"/>
</dbReference>
<dbReference type="SUPFAM" id="SSF53474">
    <property type="entry name" value="alpha/beta-Hydrolases"/>
    <property type="match status" value="1"/>
</dbReference>
<dbReference type="InterPro" id="IPR002018">
    <property type="entry name" value="CarbesteraseB"/>
</dbReference>
<gene>
    <name evidence="3" type="ORF">ASPCAL05237</name>
</gene>
<name>A0A0U5C6S2_ASPCI</name>
<sequence>MLISCAFLTLLVPAIASSLTSSANIGITFEPSHDLPLLKLPYGTWRAYEFNSEEDVYTFRNIRYAAPPVGDLRWSKPAPPKSIHGIQDGSYGPNCIQDEIPEVFFMPGVKGLFASADEDCLFLDIYVPGKVLKKRKSKVPVIVWIHGGAYVSGSKDQAVKSGYYNGTSLIKRADDDLIVVTINYRLGAFGFLAGEPLQDHGTFNAGLHDQRAALTWVQKYIHLLGGDRDNVSAWGQSAGAGSLIYHLIAEGGKLDPLFRRVIMQSPSVDTSVNTQVSYERFETFAAAVGCPTKGVNSLHCLRSANSTALRKANEEVFMGISFPVPDGKYIQSPALVEYAKGNTWKDIDSVLVSHVLDEGSLSVPDDVPEGLLQDFITSSLPPNSTKQASFMIALFESLYANYTEKEKVAAVYTTLFFTCNIRAVLEAYPNPAWAFQYSFMDGDINAMHAGDIPATWYSSELPLPDNYTGTVSDPLFSQFQRYLTNHARTGNPNTPCSRTPEYKLAYWPKVSWLDADVPRNVLNMVNEGFEVISDEQMSKAVCDAWTRALVEALEGGS</sequence>
<organism evidence="3 4">
    <name type="scientific">Aspergillus calidoustus</name>
    <dbReference type="NCBI Taxonomy" id="454130"/>
    <lineage>
        <taxon>Eukaryota</taxon>
        <taxon>Fungi</taxon>
        <taxon>Dikarya</taxon>
        <taxon>Ascomycota</taxon>
        <taxon>Pezizomycotina</taxon>
        <taxon>Eurotiomycetes</taxon>
        <taxon>Eurotiomycetidae</taxon>
        <taxon>Eurotiales</taxon>
        <taxon>Aspergillaceae</taxon>
        <taxon>Aspergillus</taxon>
        <taxon>Aspergillus subgen. Nidulantes</taxon>
    </lineage>
</organism>
<dbReference type="InterPro" id="IPR029058">
    <property type="entry name" value="AB_hydrolase_fold"/>
</dbReference>
<evidence type="ECO:0000259" key="2">
    <source>
        <dbReference type="Pfam" id="PF00135"/>
    </source>
</evidence>
<feature type="chain" id="PRO_5006855582" description="Carboxylesterase type B domain-containing protein" evidence="1">
    <location>
        <begin position="17"/>
        <end position="557"/>
    </location>
</feature>
<evidence type="ECO:0000313" key="4">
    <source>
        <dbReference type="Proteomes" id="UP000054771"/>
    </source>
</evidence>
<dbReference type="Proteomes" id="UP000054771">
    <property type="component" value="Unassembled WGS sequence"/>
</dbReference>
<reference evidence="4" key="1">
    <citation type="journal article" date="2016" name="Genome Announc.">
        <title>Draft genome sequences of fungus Aspergillus calidoustus.</title>
        <authorList>
            <person name="Horn F."/>
            <person name="Linde J."/>
            <person name="Mattern D.J."/>
            <person name="Walther G."/>
            <person name="Guthke R."/>
            <person name="Scherlach K."/>
            <person name="Martin K."/>
            <person name="Brakhage A.A."/>
            <person name="Petzke L."/>
            <person name="Valiante V."/>
        </authorList>
    </citation>
    <scope>NUCLEOTIDE SEQUENCE [LARGE SCALE GENOMIC DNA]</scope>
    <source>
        <strain evidence="4">SF006504</strain>
    </source>
</reference>
<evidence type="ECO:0000256" key="1">
    <source>
        <dbReference type="SAM" id="SignalP"/>
    </source>
</evidence>
<dbReference type="OrthoDB" id="408631at2759"/>
<dbReference type="ESTHER" id="9euro-a0a0u5c6s2">
    <property type="family name" value="Fungal_carboxylesterase_lipase"/>
</dbReference>
<evidence type="ECO:0000313" key="3">
    <source>
        <dbReference type="EMBL" id="CEL04105.1"/>
    </source>
</evidence>
<dbReference type="InterPro" id="IPR050309">
    <property type="entry name" value="Type-B_Carboxylest/Lipase"/>
</dbReference>
<dbReference type="Gene3D" id="3.40.50.1820">
    <property type="entry name" value="alpha/beta hydrolase"/>
    <property type="match status" value="1"/>
</dbReference>
<keyword evidence="1" id="KW-0732">Signal</keyword>
<keyword evidence="4" id="KW-1185">Reference proteome</keyword>
<accession>A0A0U5C6S2</accession>
<dbReference type="AlphaFoldDB" id="A0A0U5C6S2"/>
<feature type="signal peptide" evidence="1">
    <location>
        <begin position="1"/>
        <end position="16"/>
    </location>
</feature>
<protein>
    <recommendedName>
        <fullName evidence="2">Carboxylesterase type B domain-containing protein</fullName>
    </recommendedName>
</protein>